<name>A0ABD7UXJ0_9ACTN</name>
<dbReference type="PROSITE" id="PS50893">
    <property type="entry name" value="ABC_TRANSPORTER_2"/>
    <property type="match status" value="1"/>
</dbReference>
<dbReference type="PANTHER" id="PTHR42781">
    <property type="entry name" value="SPERMIDINE/PUTRESCINE IMPORT ATP-BINDING PROTEIN POTA"/>
    <property type="match status" value="1"/>
</dbReference>
<dbReference type="CDD" id="cd03259">
    <property type="entry name" value="ABC_Carb_Solutes_like"/>
    <property type="match status" value="1"/>
</dbReference>
<dbReference type="InterPro" id="IPR017871">
    <property type="entry name" value="ABC_transporter-like_CS"/>
</dbReference>
<dbReference type="GeneID" id="60748373"/>
<comment type="caution">
    <text evidence="11">The sequence shown here is derived from an EMBL/GenBank/DDBJ whole genome shotgun (WGS) entry which is preliminary data.</text>
</comment>
<dbReference type="InterPro" id="IPR027417">
    <property type="entry name" value="P-loop_NTPase"/>
</dbReference>
<dbReference type="Gene3D" id="3.40.50.300">
    <property type="entry name" value="P-loop containing nucleotide triphosphate hydrolases"/>
    <property type="match status" value="1"/>
</dbReference>
<dbReference type="InterPro" id="IPR003439">
    <property type="entry name" value="ABC_transporter-like_ATP-bd"/>
</dbReference>
<evidence type="ECO:0000256" key="8">
    <source>
        <dbReference type="ARBA" id="ARBA00023136"/>
    </source>
</evidence>
<dbReference type="GO" id="GO:0005524">
    <property type="term" value="F:ATP binding"/>
    <property type="evidence" value="ECO:0007669"/>
    <property type="project" value="UniProtKB-KW"/>
</dbReference>
<dbReference type="EC" id="7.6.2.9" evidence="9"/>
<evidence type="ECO:0000256" key="9">
    <source>
        <dbReference type="ARBA" id="ARBA00066388"/>
    </source>
</evidence>
<dbReference type="FunFam" id="3.40.50.300:FF:000425">
    <property type="entry name" value="Probable ABC transporter, ATP-binding subunit"/>
    <property type="match status" value="1"/>
</dbReference>
<feature type="domain" description="ABC transporter" evidence="10">
    <location>
        <begin position="19"/>
        <end position="251"/>
    </location>
</feature>
<proteinExistence type="predicted"/>
<keyword evidence="7" id="KW-0406">Ion transport</keyword>
<accession>A0ABD7UXJ0</accession>
<protein>
    <recommendedName>
        <fullName evidence="9">ABC-type quaternary amine transporter</fullName>
        <ecNumber evidence="9">7.6.2.9</ecNumber>
    </recommendedName>
</protein>
<reference evidence="11 12" key="1">
    <citation type="submission" date="2019-02" db="EMBL/GenBank/DDBJ databases">
        <authorList>
            <consortium name="Pathogen Informatics"/>
        </authorList>
    </citation>
    <scope>NUCLEOTIDE SEQUENCE [LARGE SCALE GENOMIC DNA]</scope>
    <source>
        <strain evidence="11 12">3012STDY6756503</strain>
    </source>
</reference>
<evidence type="ECO:0000256" key="3">
    <source>
        <dbReference type="ARBA" id="ARBA00022496"/>
    </source>
</evidence>
<evidence type="ECO:0000256" key="5">
    <source>
        <dbReference type="ARBA" id="ARBA00022840"/>
    </source>
</evidence>
<dbReference type="InterPro" id="IPR015853">
    <property type="entry name" value="ABC_transpr_FbpC"/>
</dbReference>
<keyword evidence="4" id="KW-0547">Nucleotide-binding</keyword>
<dbReference type="RefSeq" id="WP_244941088.1">
    <property type="nucleotide sequence ID" value="NZ_CAACYD010000003.1"/>
</dbReference>
<dbReference type="EMBL" id="CAACYD010000003">
    <property type="protein sequence ID" value="VFA81264.1"/>
    <property type="molecule type" value="Genomic_DNA"/>
</dbReference>
<evidence type="ECO:0000256" key="2">
    <source>
        <dbReference type="ARBA" id="ARBA00022475"/>
    </source>
</evidence>
<dbReference type="AlphaFoldDB" id="A0ABD7UXJ0"/>
<gene>
    <name evidence="11" type="primary">potA_1</name>
    <name evidence="11" type="ORF">NCTC8139_00319</name>
</gene>
<keyword evidence="6" id="KW-0408">Iron</keyword>
<dbReference type="GO" id="GO:0015418">
    <property type="term" value="F:ABC-type quaternary ammonium compound transporting activity"/>
    <property type="evidence" value="ECO:0007669"/>
    <property type="project" value="UniProtKB-EC"/>
</dbReference>
<evidence type="ECO:0000256" key="7">
    <source>
        <dbReference type="ARBA" id="ARBA00023065"/>
    </source>
</evidence>
<dbReference type="Pfam" id="PF00005">
    <property type="entry name" value="ABC_tran"/>
    <property type="match status" value="1"/>
</dbReference>
<dbReference type="PANTHER" id="PTHR42781:SF4">
    <property type="entry name" value="SPERMIDINE_PUTRESCINE IMPORT ATP-BINDING PROTEIN POTA"/>
    <property type="match status" value="1"/>
</dbReference>
<dbReference type="Proteomes" id="UP000360750">
    <property type="component" value="Unassembled WGS sequence"/>
</dbReference>
<dbReference type="GO" id="GO:0006826">
    <property type="term" value="P:iron ion transport"/>
    <property type="evidence" value="ECO:0007669"/>
    <property type="project" value="UniProtKB-KW"/>
</dbReference>
<keyword evidence="1" id="KW-0813">Transport</keyword>
<organism evidence="11 12">
    <name type="scientific">Gordonia paraffinivorans</name>
    <dbReference type="NCBI Taxonomy" id="175628"/>
    <lineage>
        <taxon>Bacteria</taxon>
        <taxon>Bacillati</taxon>
        <taxon>Actinomycetota</taxon>
        <taxon>Actinomycetes</taxon>
        <taxon>Mycobacteriales</taxon>
        <taxon>Gordoniaceae</taxon>
        <taxon>Gordonia</taxon>
    </lineage>
</organism>
<evidence type="ECO:0000256" key="6">
    <source>
        <dbReference type="ARBA" id="ARBA00023004"/>
    </source>
</evidence>
<keyword evidence="5 11" id="KW-0067">ATP-binding</keyword>
<evidence type="ECO:0000256" key="4">
    <source>
        <dbReference type="ARBA" id="ARBA00022741"/>
    </source>
</evidence>
<keyword evidence="11" id="KW-0378">Hydrolase</keyword>
<keyword evidence="3" id="KW-0410">Iron transport</keyword>
<dbReference type="GO" id="GO:0016787">
    <property type="term" value="F:hydrolase activity"/>
    <property type="evidence" value="ECO:0007669"/>
    <property type="project" value="UniProtKB-KW"/>
</dbReference>
<dbReference type="InterPro" id="IPR050093">
    <property type="entry name" value="ABC_SmlMolc_Importer"/>
</dbReference>
<sequence>MTGPDRNPGVGGPDGQGVLEIDDLTIAYGDHTVIDGLSWRTGGAGALITAVLGPSGCGKSTLIRAVAGLERPAAGTVRFDGEDLAGIEVHRRDFGVVFQDGQLFGGRSVAANIAYGLKMRRWPRRRIADRVSELLDVVGLPGYEKRSVDTLSGGQAQRVALARALAPHPRLLLLDEPLAALDRRLRDELAVEISEIVRAAGVPTVVVTHDHAEAATMADVIAVMRDGAMVQVAQPSTLWTRPVDEWTARFLGATTVVDATLRDGVAETVLGDLRLDLPDGSRRLGLRPESVEVARTPDAVDVRSLATVVLATVVLVAELPSGPRVRIETVVGEIDAIATESVSIGDRVRLRLVPDRVAVIG</sequence>
<evidence type="ECO:0000313" key="12">
    <source>
        <dbReference type="Proteomes" id="UP000360750"/>
    </source>
</evidence>
<keyword evidence="8" id="KW-0472">Membrane</keyword>
<evidence type="ECO:0000259" key="10">
    <source>
        <dbReference type="PROSITE" id="PS50893"/>
    </source>
</evidence>
<evidence type="ECO:0000313" key="11">
    <source>
        <dbReference type="EMBL" id="VFA81264.1"/>
    </source>
</evidence>
<evidence type="ECO:0000256" key="1">
    <source>
        <dbReference type="ARBA" id="ARBA00022448"/>
    </source>
</evidence>
<dbReference type="PROSITE" id="PS00211">
    <property type="entry name" value="ABC_TRANSPORTER_1"/>
    <property type="match status" value="1"/>
</dbReference>
<keyword evidence="2" id="KW-1003">Cell membrane</keyword>
<dbReference type="SMART" id="SM00382">
    <property type="entry name" value="AAA"/>
    <property type="match status" value="1"/>
</dbReference>
<dbReference type="SUPFAM" id="SSF52540">
    <property type="entry name" value="P-loop containing nucleoside triphosphate hydrolases"/>
    <property type="match status" value="1"/>
</dbReference>
<dbReference type="InterPro" id="IPR003593">
    <property type="entry name" value="AAA+_ATPase"/>
</dbReference>